<evidence type="ECO:0000313" key="2">
    <source>
        <dbReference type="Proteomes" id="UP000805193"/>
    </source>
</evidence>
<gene>
    <name evidence="1" type="ORF">HPB47_015385</name>
</gene>
<keyword evidence="2" id="KW-1185">Reference proteome</keyword>
<sequence length="393" mass="42996">MLTMLFLPLELSCVIGAIGSTSYRTGGRLIQWAFVFCVLNVGSAALVGVSVAHLMQPGRQNPPENGDRMSINHSASLTTRVLINIVRGAPSPLLKTGCLPANLHPKLTGPPTTRRRSTCRQGLIRLPNKPMRQPNLQRTTIPTGMTSSIWTTLRCLKTEPNRETRNADVKAAGRARPGLLATGNKLEEGFAVLFAPTNSYSVASLSPSKLTEYVEYAAPGAVKEVRVNKARNLIEVEARTPKLKGVLLDLKALCPTPVRAFLPTLPNTCIVLIRNVELGLFDADIRNQIRAPVKTWDVRRLGEKSKLVKIVFFGKTRPDFLLYGLVRTPVLPFKVKALQCRRCVRYGHISAVCNRPKACARCGDSHDGGCESSEPKCINCRQSHEATSPSCPT</sequence>
<dbReference type="EMBL" id="JABSTQ010000395">
    <property type="protein sequence ID" value="KAG0445423.1"/>
    <property type="molecule type" value="Genomic_DNA"/>
</dbReference>
<comment type="caution">
    <text evidence="1">The sequence shown here is derived from an EMBL/GenBank/DDBJ whole genome shotgun (WGS) entry which is preliminary data.</text>
</comment>
<accession>A0AC60R3G4</accession>
<proteinExistence type="predicted"/>
<organism evidence="1 2">
    <name type="scientific">Ixodes persulcatus</name>
    <name type="common">Taiga tick</name>
    <dbReference type="NCBI Taxonomy" id="34615"/>
    <lineage>
        <taxon>Eukaryota</taxon>
        <taxon>Metazoa</taxon>
        <taxon>Ecdysozoa</taxon>
        <taxon>Arthropoda</taxon>
        <taxon>Chelicerata</taxon>
        <taxon>Arachnida</taxon>
        <taxon>Acari</taxon>
        <taxon>Parasitiformes</taxon>
        <taxon>Ixodida</taxon>
        <taxon>Ixodoidea</taxon>
        <taxon>Ixodidae</taxon>
        <taxon>Ixodinae</taxon>
        <taxon>Ixodes</taxon>
    </lineage>
</organism>
<protein>
    <submittedName>
        <fullName evidence="1">Uncharacterized protein</fullName>
    </submittedName>
</protein>
<evidence type="ECO:0000313" key="1">
    <source>
        <dbReference type="EMBL" id="KAG0445423.1"/>
    </source>
</evidence>
<name>A0AC60R3G4_IXOPE</name>
<reference evidence="1 2" key="1">
    <citation type="journal article" date="2020" name="Cell">
        <title>Large-Scale Comparative Analyses of Tick Genomes Elucidate Their Genetic Diversity and Vector Capacities.</title>
        <authorList>
            <consortium name="Tick Genome and Microbiome Consortium (TIGMIC)"/>
            <person name="Jia N."/>
            <person name="Wang J."/>
            <person name="Shi W."/>
            <person name="Du L."/>
            <person name="Sun Y."/>
            <person name="Zhan W."/>
            <person name="Jiang J.F."/>
            <person name="Wang Q."/>
            <person name="Zhang B."/>
            <person name="Ji P."/>
            <person name="Bell-Sakyi L."/>
            <person name="Cui X.M."/>
            <person name="Yuan T.T."/>
            <person name="Jiang B.G."/>
            <person name="Yang W.F."/>
            <person name="Lam T.T."/>
            <person name="Chang Q.C."/>
            <person name="Ding S.J."/>
            <person name="Wang X.J."/>
            <person name="Zhu J.G."/>
            <person name="Ruan X.D."/>
            <person name="Zhao L."/>
            <person name="Wei J.T."/>
            <person name="Ye R.Z."/>
            <person name="Que T.C."/>
            <person name="Du C.H."/>
            <person name="Zhou Y.H."/>
            <person name="Cheng J.X."/>
            <person name="Dai P.F."/>
            <person name="Guo W.B."/>
            <person name="Han X.H."/>
            <person name="Huang E.J."/>
            <person name="Li L.F."/>
            <person name="Wei W."/>
            <person name="Gao Y.C."/>
            <person name="Liu J.Z."/>
            <person name="Shao H.Z."/>
            <person name="Wang X."/>
            <person name="Wang C.C."/>
            <person name="Yang T.C."/>
            <person name="Huo Q.B."/>
            <person name="Li W."/>
            <person name="Chen H.Y."/>
            <person name="Chen S.E."/>
            <person name="Zhou L.G."/>
            <person name="Ni X.B."/>
            <person name="Tian J.H."/>
            <person name="Sheng Y."/>
            <person name="Liu T."/>
            <person name="Pan Y.S."/>
            <person name="Xia L.Y."/>
            <person name="Li J."/>
            <person name="Zhao F."/>
            <person name="Cao W.C."/>
        </authorList>
    </citation>
    <scope>NUCLEOTIDE SEQUENCE [LARGE SCALE GENOMIC DNA]</scope>
    <source>
        <strain evidence="1">Iper-2018</strain>
    </source>
</reference>
<dbReference type="Proteomes" id="UP000805193">
    <property type="component" value="Unassembled WGS sequence"/>
</dbReference>